<dbReference type="Gene3D" id="2.60.40.10">
    <property type="entry name" value="Immunoglobulins"/>
    <property type="match status" value="1"/>
</dbReference>
<name>A0A9Q0RKQ5_BLOTA</name>
<dbReference type="Proteomes" id="UP001142055">
    <property type="component" value="Chromosome 3"/>
</dbReference>
<organism evidence="2 3">
    <name type="scientific">Blomia tropicalis</name>
    <name type="common">Mite</name>
    <dbReference type="NCBI Taxonomy" id="40697"/>
    <lineage>
        <taxon>Eukaryota</taxon>
        <taxon>Metazoa</taxon>
        <taxon>Ecdysozoa</taxon>
        <taxon>Arthropoda</taxon>
        <taxon>Chelicerata</taxon>
        <taxon>Arachnida</taxon>
        <taxon>Acari</taxon>
        <taxon>Acariformes</taxon>
        <taxon>Sarcoptiformes</taxon>
        <taxon>Astigmata</taxon>
        <taxon>Glycyphagoidea</taxon>
        <taxon>Echimyopodidae</taxon>
        <taxon>Blomia</taxon>
    </lineage>
</organism>
<dbReference type="AlphaFoldDB" id="A0A9Q0RKQ5"/>
<accession>A0A9Q0RKQ5</accession>
<dbReference type="EMBL" id="JAPWDV010000003">
    <property type="protein sequence ID" value="KAJ6217660.1"/>
    <property type="molecule type" value="Genomic_DNA"/>
</dbReference>
<sequence>CSSVRVVSLNVPSRVRKGSDLELSCLFDLGNATLYSLKWFYRAHEWDRDEQEFFRYTPRLKPYKQVFPLEGIQVDPTRSGGGTVYIREANGKTTGKYKCEISIEGTFQTVAAEKLMTVFTPSNDVISQ</sequence>
<evidence type="ECO:0000259" key="1">
    <source>
        <dbReference type="PROSITE" id="PS50835"/>
    </source>
</evidence>
<feature type="non-terminal residue" evidence="2">
    <location>
        <position position="1"/>
    </location>
</feature>
<proteinExistence type="predicted"/>
<evidence type="ECO:0000313" key="2">
    <source>
        <dbReference type="EMBL" id="KAJ6217660.1"/>
    </source>
</evidence>
<dbReference type="PANTHER" id="PTHR21261">
    <property type="entry name" value="BEAT PROTEIN"/>
    <property type="match status" value="1"/>
</dbReference>
<evidence type="ECO:0000313" key="3">
    <source>
        <dbReference type="Proteomes" id="UP001142055"/>
    </source>
</evidence>
<dbReference type="OMA" id="CKYMPHG"/>
<comment type="caution">
    <text evidence="2">The sequence shown here is derived from an EMBL/GenBank/DDBJ whole genome shotgun (WGS) entry which is preliminary data.</text>
</comment>
<dbReference type="PROSITE" id="PS50835">
    <property type="entry name" value="IG_LIKE"/>
    <property type="match status" value="1"/>
</dbReference>
<gene>
    <name evidence="2" type="ORF">RDWZM_008817</name>
</gene>
<feature type="domain" description="Ig-like" evidence="1">
    <location>
        <begin position="2"/>
        <end position="117"/>
    </location>
</feature>
<dbReference type="InterPro" id="IPR036179">
    <property type="entry name" value="Ig-like_dom_sf"/>
</dbReference>
<dbReference type="PANTHER" id="PTHR21261:SF15">
    <property type="entry name" value="BEATEN PATH IIIA, ISOFORM D-RELATED"/>
    <property type="match status" value="1"/>
</dbReference>
<keyword evidence="3" id="KW-1185">Reference proteome</keyword>
<dbReference type="SUPFAM" id="SSF48726">
    <property type="entry name" value="Immunoglobulin"/>
    <property type="match status" value="1"/>
</dbReference>
<reference evidence="2" key="1">
    <citation type="submission" date="2022-12" db="EMBL/GenBank/DDBJ databases">
        <title>Genome assemblies of Blomia tropicalis.</title>
        <authorList>
            <person name="Cui Y."/>
        </authorList>
    </citation>
    <scope>NUCLEOTIDE SEQUENCE</scope>
    <source>
        <tissue evidence="2">Adult mites</tissue>
    </source>
</reference>
<dbReference type="InterPro" id="IPR007110">
    <property type="entry name" value="Ig-like_dom"/>
</dbReference>
<protein>
    <recommendedName>
        <fullName evidence="1">Ig-like domain-containing protein</fullName>
    </recommendedName>
</protein>
<dbReference type="InterPro" id="IPR013783">
    <property type="entry name" value="Ig-like_fold"/>
</dbReference>